<sequence>QFMLDYFEFVPKSVIDAAVPEDIW</sequence>
<protein>
    <submittedName>
        <fullName evidence="1">Uncharacterized protein</fullName>
    </submittedName>
</protein>
<evidence type="ECO:0000313" key="1">
    <source>
        <dbReference type="EMBL" id="EJW98042.1"/>
    </source>
</evidence>
<dbReference type="AlphaFoldDB" id="J9G8G8"/>
<proteinExistence type="predicted"/>
<feature type="non-terminal residue" evidence="1">
    <location>
        <position position="1"/>
    </location>
</feature>
<name>J9G8G8_9ZZZZ</name>
<dbReference type="EMBL" id="AMCI01004461">
    <property type="protein sequence ID" value="EJW98042.1"/>
    <property type="molecule type" value="Genomic_DNA"/>
</dbReference>
<accession>J9G8G8</accession>
<reference evidence="1" key="1">
    <citation type="journal article" date="2012" name="PLoS ONE">
        <title>Gene sets for utilization of primary and secondary nutrition supplies in the distal gut of endangered iberian lynx.</title>
        <authorList>
            <person name="Alcaide M."/>
            <person name="Messina E."/>
            <person name="Richter M."/>
            <person name="Bargiela R."/>
            <person name="Peplies J."/>
            <person name="Huws S.A."/>
            <person name="Newbold C.J."/>
            <person name="Golyshin P.N."/>
            <person name="Simon M.A."/>
            <person name="Lopez G."/>
            <person name="Yakimov M.M."/>
            <person name="Ferrer M."/>
        </authorList>
    </citation>
    <scope>NUCLEOTIDE SEQUENCE</scope>
</reference>
<gene>
    <name evidence="1" type="ORF">EVA_13852</name>
</gene>
<comment type="caution">
    <text evidence="1">The sequence shown here is derived from an EMBL/GenBank/DDBJ whole genome shotgun (WGS) entry which is preliminary data.</text>
</comment>
<organism evidence="1">
    <name type="scientific">gut metagenome</name>
    <dbReference type="NCBI Taxonomy" id="749906"/>
    <lineage>
        <taxon>unclassified sequences</taxon>
        <taxon>metagenomes</taxon>
        <taxon>organismal metagenomes</taxon>
    </lineage>
</organism>